<keyword evidence="4 6" id="KW-1133">Transmembrane helix</keyword>
<dbReference type="EMBL" id="GGYP01003424">
    <property type="protein sequence ID" value="MDE48195.1"/>
    <property type="molecule type" value="Transcribed_RNA"/>
</dbReference>
<evidence type="ECO:0000256" key="2">
    <source>
        <dbReference type="ARBA" id="ARBA00010095"/>
    </source>
</evidence>
<reference evidence="7" key="1">
    <citation type="submission" date="2018-10" db="EMBL/GenBank/DDBJ databases">
        <title>Transcriptome assembly of Aceria tosichella (Wheat curl mite) Type 2.</title>
        <authorList>
            <person name="Scully E.D."/>
            <person name="Geib S.M."/>
            <person name="Palmer N.A."/>
            <person name="Gupta A.K."/>
            <person name="Sarath G."/>
            <person name="Tatineni S."/>
        </authorList>
    </citation>
    <scope>NUCLEOTIDE SEQUENCE</scope>
    <source>
        <strain evidence="7">LincolnNE</strain>
    </source>
</reference>
<comment type="subcellular location">
    <subcellularLocation>
        <location evidence="1">Membrane</location>
        <topology evidence="1">Multi-pass membrane protein</topology>
    </subcellularLocation>
</comment>
<feature type="transmembrane region" description="Helical" evidence="6">
    <location>
        <begin position="7"/>
        <end position="27"/>
    </location>
</feature>
<sequence length="142" mass="16343">MGLMFPIYFISLIISAGLGLMTASQILDLSDLDCDYINPQQCCIKLNRLVMPELLCVGLVVVLHLMTLNWIPTATFLPMLAWLIYTHRSNSQGYVNLYDTSTICDQRVINKHVRRNFFKTIHYIIHFVAFLYVAILELNTTQ</sequence>
<dbReference type="PANTHER" id="PTHR12290">
    <property type="entry name" value="CORNICHON-RELATED"/>
    <property type="match status" value="1"/>
</dbReference>
<gene>
    <name evidence="7" type="primary">CNIH4</name>
    <name evidence="7" type="ORF">g.21229</name>
</gene>
<protein>
    <submittedName>
        <fullName evidence="7">Protein cornichon 4</fullName>
    </submittedName>
</protein>
<proteinExistence type="inferred from homology"/>
<dbReference type="Pfam" id="PF03311">
    <property type="entry name" value="Cornichon"/>
    <property type="match status" value="1"/>
</dbReference>
<evidence type="ECO:0000256" key="6">
    <source>
        <dbReference type="SAM" id="Phobius"/>
    </source>
</evidence>
<feature type="transmembrane region" description="Helical" evidence="6">
    <location>
        <begin position="57"/>
        <end position="85"/>
    </location>
</feature>
<accession>A0A6G1SCH6</accession>
<dbReference type="SMART" id="SM01398">
    <property type="entry name" value="Cornichon"/>
    <property type="match status" value="1"/>
</dbReference>
<dbReference type="AlphaFoldDB" id="A0A6G1SCH6"/>
<comment type="similarity">
    <text evidence="2">Belongs to the cornichon family.</text>
</comment>
<evidence type="ECO:0000256" key="1">
    <source>
        <dbReference type="ARBA" id="ARBA00004141"/>
    </source>
</evidence>
<evidence type="ECO:0000313" key="7">
    <source>
        <dbReference type="EMBL" id="MDE48195.1"/>
    </source>
</evidence>
<dbReference type="GO" id="GO:0016020">
    <property type="term" value="C:membrane"/>
    <property type="evidence" value="ECO:0007669"/>
    <property type="project" value="UniProtKB-SubCell"/>
</dbReference>
<name>A0A6G1SCH6_9ACAR</name>
<evidence type="ECO:0000256" key="4">
    <source>
        <dbReference type="ARBA" id="ARBA00022989"/>
    </source>
</evidence>
<keyword evidence="3 6" id="KW-0812">Transmembrane</keyword>
<evidence type="ECO:0000256" key="3">
    <source>
        <dbReference type="ARBA" id="ARBA00022692"/>
    </source>
</evidence>
<organism evidence="7">
    <name type="scientific">Aceria tosichella</name>
    <name type="common">wheat curl mite</name>
    <dbReference type="NCBI Taxonomy" id="561515"/>
    <lineage>
        <taxon>Eukaryota</taxon>
        <taxon>Metazoa</taxon>
        <taxon>Ecdysozoa</taxon>
        <taxon>Arthropoda</taxon>
        <taxon>Chelicerata</taxon>
        <taxon>Arachnida</taxon>
        <taxon>Acari</taxon>
        <taxon>Acariformes</taxon>
        <taxon>Trombidiformes</taxon>
        <taxon>Prostigmata</taxon>
        <taxon>Eupodina</taxon>
        <taxon>Eriophyoidea</taxon>
        <taxon>Eriophyidae</taxon>
        <taxon>Eriophyinae</taxon>
        <taxon>Aceriini</taxon>
        <taxon>Aceria</taxon>
    </lineage>
</organism>
<dbReference type="InterPro" id="IPR003377">
    <property type="entry name" value="Cornichon"/>
</dbReference>
<evidence type="ECO:0000256" key="5">
    <source>
        <dbReference type="ARBA" id="ARBA00023136"/>
    </source>
</evidence>
<keyword evidence="5 6" id="KW-0472">Membrane</keyword>
<feature type="transmembrane region" description="Helical" evidence="6">
    <location>
        <begin position="117"/>
        <end position="136"/>
    </location>
</feature>
<dbReference type="GO" id="GO:0016192">
    <property type="term" value="P:vesicle-mediated transport"/>
    <property type="evidence" value="ECO:0007669"/>
    <property type="project" value="InterPro"/>
</dbReference>